<sequence length="471" mass="47841">MADLLNDEPRVVSAGVDLFAAALAAQAVPVTTVDWRPPVAGTSDDLARVLADPRRPEANALALSRMLEAGADLVDVRPASEVLGLEPGQFLHAGPPVTWDRASGPLRGALIGATLFEGLATSPGEAEALLAAGSGSSVEWSPCHDRGGVGPMAGVVSPSMWLFELADPVGGRTAWCSLNEGLGAVLRYGAYGPEVIERLRWMASALGPLLQAAVRRRGPVDVKAIVAQMVQMGDEGHNRNRAGTLMLLRDLLPALVDSGAPSSDVAAAAAFIGGNDHFFLNLVMPAGKLQTAAAAGIAGCSVVTAMARNGTDFGIQVSGTGSAWFTAPANTPSGLYLGAFGPDDANPDIGDSAITETIGLGGFAMAAAPAIVRFVGGSVPDALATSRLMYEITVGENPAYAFPILEFRGAPTGIDVTLVARTGVLPQINTGIAGRVAGTGQVGAGLVQPPMDCFTAALSALAAAVPPPASE</sequence>
<evidence type="ECO:0000313" key="1">
    <source>
        <dbReference type="EMBL" id="TDC47674.1"/>
    </source>
</evidence>
<name>A0A4R4REQ3_9ACTN</name>
<reference evidence="1 2" key="1">
    <citation type="submission" date="2019-02" db="EMBL/GenBank/DDBJ databases">
        <title>Draft genome sequences of novel Actinobacteria.</title>
        <authorList>
            <person name="Sahin N."/>
            <person name="Ay H."/>
            <person name="Saygin H."/>
        </authorList>
    </citation>
    <scope>NUCLEOTIDE SEQUENCE [LARGE SCALE GENOMIC DNA]</scope>
    <source>
        <strain evidence="1 2">KC603</strain>
    </source>
</reference>
<keyword evidence="2" id="KW-1185">Reference proteome</keyword>
<dbReference type="Pfam" id="PF06545">
    <property type="entry name" value="AllG"/>
    <property type="match status" value="1"/>
</dbReference>
<dbReference type="Gene3D" id="3.90.1710.10">
    <property type="entry name" value="Enterococcus faecalis V583 domain"/>
    <property type="match status" value="1"/>
</dbReference>
<organism evidence="1 2">
    <name type="scientific">Jiangella ureilytica</name>
    <dbReference type="NCBI Taxonomy" id="2530374"/>
    <lineage>
        <taxon>Bacteria</taxon>
        <taxon>Bacillati</taxon>
        <taxon>Actinomycetota</taxon>
        <taxon>Actinomycetes</taxon>
        <taxon>Jiangellales</taxon>
        <taxon>Jiangellaceae</taxon>
        <taxon>Jiangella</taxon>
    </lineage>
</organism>
<gene>
    <name evidence="1" type="ORF">E1212_23575</name>
</gene>
<dbReference type="Gene3D" id="3.90.1700.10">
    <property type="entry name" value="v583 domain like"/>
    <property type="match status" value="1"/>
</dbReference>
<evidence type="ECO:0000313" key="2">
    <source>
        <dbReference type="Proteomes" id="UP000295621"/>
    </source>
</evidence>
<dbReference type="InterPro" id="IPR024033">
    <property type="entry name" value="OXTCase_su_AllG_h-dom"/>
</dbReference>
<accession>A0A4R4REQ3</accession>
<dbReference type="OrthoDB" id="6193532at2"/>
<proteinExistence type="predicted"/>
<dbReference type="RefSeq" id="WP_131987011.1">
    <property type="nucleotide sequence ID" value="NZ_SMKL01000070.1"/>
</dbReference>
<protein>
    <submittedName>
        <fullName evidence="1">DUF1116 domain-containing protein</fullName>
    </submittedName>
</protein>
<dbReference type="Gene3D" id="1.10.10.660">
    <property type="entry name" value="conserved protein of unknown function from Enterococcus faecalis V583"/>
    <property type="match status" value="1"/>
</dbReference>
<dbReference type="InterPro" id="IPR009499">
    <property type="entry name" value="AllG-like"/>
</dbReference>
<comment type="caution">
    <text evidence="1">The sequence shown here is derived from an EMBL/GenBank/DDBJ whole genome shotgun (WGS) entry which is preliminary data.</text>
</comment>
<dbReference type="AlphaFoldDB" id="A0A4R4REQ3"/>
<dbReference type="Gene3D" id="3.40.50.720">
    <property type="entry name" value="NAD(P)-binding Rossmann-like Domain"/>
    <property type="match status" value="1"/>
</dbReference>
<dbReference type="EMBL" id="SMKL01000070">
    <property type="protein sequence ID" value="TDC47674.1"/>
    <property type="molecule type" value="Genomic_DNA"/>
</dbReference>
<dbReference type="Proteomes" id="UP000295621">
    <property type="component" value="Unassembled WGS sequence"/>
</dbReference>